<organism evidence="3 4">
    <name type="scientific">Hymenobacter glacialis</name>
    <dbReference type="NCBI Taxonomy" id="1908236"/>
    <lineage>
        <taxon>Bacteria</taxon>
        <taxon>Pseudomonadati</taxon>
        <taxon>Bacteroidota</taxon>
        <taxon>Cytophagia</taxon>
        <taxon>Cytophagales</taxon>
        <taxon>Hymenobacteraceae</taxon>
        <taxon>Hymenobacter</taxon>
    </lineage>
</organism>
<feature type="region of interest" description="Disordered" evidence="1">
    <location>
        <begin position="91"/>
        <end position="122"/>
    </location>
</feature>
<sequence>MSKHPRSFCSALVTLLVLPFGAARAQAVPNAGERVETLVTFGAQSDKSWGDDDFSQTFFFLIPEKQREPVYIRVWDPGCGGTNDDLKGPANTTTSFSLYGGPGTFSGPQARDPRPTNPNPTGRLLKSQTFGNEAKYDGTWFTFGPLNPLEAEPVDEFQGRVFKMVARGLSGNDGNLYRYFFSTSPTANVAVEGGNAFTYEYCFRLPATSSKTTVHLYPFVNNKVVSIKQSNFDADNGATLEIFSVAKNGHAAAVSGNGEWTSSVLPIAAKEHGLSLDFRLTSTSAAPNDLVFYVTDQYDTALPFFAIPLGGPPRYQYDIGVKLHR</sequence>
<accession>A0A1G1SYD0</accession>
<evidence type="ECO:0000256" key="2">
    <source>
        <dbReference type="SAM" id="SignalP"/>
    </source>
</evidence>
<keyword evidence="4" id="KW-1185">Reference proteome</keyword>
<proteinExistence type="predicted"/>
<gene>
    <name evidence="3" type="ORF">BEN48_16940</name>
</gene>
<reference evidence="3 4" key="1">
    <citation type="submission" date="2016-08" db="EMBL/GenBank/DDBJ databases">
        <title>Hymenobacter coccineus sp. nov., Hymenobacter lapidarius sp. nov. and Hymenobacter glacialis sp. nov., isolated from Antarctic soil.</title>
        <authorList>
            <person name="Sedlacek I."/>
            <person name="Kralova S."/>
            <person name="Kyrova K."/>
            <person name="Maslanova I."/>
            <person name="Stankova E."/>
            <person name="Vrbovska V."/>
            <person name="Nemec M."/>
            <person name="Bartak M."/>
            <person name="Svec P."/>
            <person name="Busse H.-J."/>
            <person name="Pantucek R."/>
        </authorList>
    </citation>
    <scope>NUCLEOTIDE SEQUENCE [LARGE SCALE GENOMIC DNA]</scope>
    <source>
        <strain evidence="3 4">CCM 8648</strain>
    </source>
</reference>
<keyword evidence="2" id="KW-0732">Signal</keyword>
<name>A0A1G1SYD0_9BACT</name>
<protein>
    <submittedName>
        <fullName evidence="3">Uncharacterized protein</fullName>
    </submittedName>
</protein>
<comment type="caution">
    <text evidence="3">The sequence shown here is derived from an EMBL/GenBank/DDBJ whole genome shotgun (WGS) entry which is preliminary data.</text>
</comment>
<dbReference type="EMBL" id="MDZC01000082">
    <property type="protein sequence ID" value="OGX83611.1"/>
    <property type="molecule type" value="Genomic_DNA"/>
</dbReference>
<evidence type="ECO:0000256" key="1">
    <source>
        <dbReference type="SAM" id="MobiDB-lite"/>
    </source>
</evidence>
<evidence type="ECO:0000313" key="3">
    <source>
        <dbReference type="EMBL" id="OGX83611.1"/>
    </source>
</evidence>
<evidence type="ECO:0000313" key="4">
    <source>
        <dbReference type="Proteomes" id="UP000177791"/>
    </source>
</evidence>
<feature type="signal peptide" evidence="2">
    <location>
        <begin position="1"/>
        <end position="25"/>
    </location>
</feature>
<dbReference type="Proteomes" id="UP000177791">
    <property type="component" value="Unassembled WGS sequence"/>
</dbReference>
<dbReference type="STRING" id="1908236.BEN48_16940"/>
<feature type="chain" id="PRO_5009578618" evidence="2">
    <location>
        <begin position="26"/>
        <end position="325"/>
    </location>
</feature>
<dbReference type="AlphaFoldDB" id="A0A1G1SYD0"/>